<evidence type="ECO:0000256" key="2">
    <source>
        <dbReference type="ARBA" id="ARBA00034247"/>
    </source>
</evidence>
<dbReference type="InterPro" id="IPR000160">
    <property type="entry name" value="GGDEF_dom"/>
</dbReference>
<dbReference type="InterPro" id="IPR029016">
    <property type="entry name" value="GAF-like_dom_sf"/>
</dbReference>
<proteinExistence type="predicted"/>
<dbReference type="STRING" id="204669.Acid345_4523"/>
<dbReference type="HOGENOM" id="CLU_494899_0_0_0"/>
<dbReference type="KEGG" id="aba:Acid345_4523"/>
<protein>
    <recommendedName>
        <fullName evidence="1">diguanylate cyclase</fullName>
        <ecNumber evidence="1">2.7.7.65</ecNumber>
    </recommendedName>
</protein>
<dbReference type="InterPro" id="IPR050469">
    <property type="entry name" value="Diguanylate_Cyclase"/>
</dbReference>
<dbReference type="GO" id="GO:1902201">
    <property type="term" value="P:negative regulation of bacterial-type flagellum-dependent cell motility"/>
    <property type="evidence" value="ECO:0007669"/>
    <property type="project" value="TreeGrafter"/>
</dbReference>
<comment type="catalytic activity">
    <reaction evidence="2">
        <text>2 GTP = 3',3'-c-di-GMP + 2 diphosphate</text>
        <dbReference type="Rhea" id="RHEA:24898"/>
        <dbReference type="ChEBI" id="CHEBI:33019"/>
        <dbReference type="ChEBI" id="CHEBI:37565"/>
        <dbReference type="ChEBI" id="CHEBI:58805"/>
        <dbReference type="EC" id="2.7.7.65"/>
    </reaction>
</comment>
<dbReference type="PROSITE" id="PS50887">
    <property type="entry name" value="GGDEF"/>
    <property type="match status" value="1"/>
</dbReference>
<evidence type="ECO:0000313" key="4">
    <source>
        <dbReference type="EMBL" id="ABF43523.1"/>
    </source>
</evidence>
<dbReference type="Gene3D" id="3.30.70.270">
    <property type="match status" value="1"/>
</dbReference>
<dbReference type="GO" id="GO:0043709">
    <property type="term" value="P:cell adhesion involved in single-species biofilm formation"/>
    <property type="evidence" value="ECO:0007669"/>
    <property type="project" value="TreeGrafter"/>
</dbReference>
<name>Q1IHX7_KORVE</name>
<dbReference type="Pfam" id="PF13185">
    <property type="entry name" value="GAF_2"/>
    <property type="match status" value="2"/>
</dbReference>
<dbReference type="PANTHER" id="PTHR45138:SF9">
    <property type="entry name" value="DIGUANYLATE CYCLASE DGCM-RELATED"/>
    <property type="match status" value="1"/>
</dbReference>
<keyword evidence="5" id="KW-1185">Reference proteome</keyword>
<dbReference type="InterPro" id="IPR029787">
    <property type="entry name" value="Nucleotide_cyclase"/>
</dbReference>
<reference evidence="4 5" key="1">
    <citation type="journal article" date="2009" name="Appl. Environ. Microbiol.">
        <title>Three genomes from the phylum Acidobacteria provide insight into the lifestyles of these microorganisms in soils.</title>
        <authorList>
            <person name="Ward N.L."/>
            <person name="Challacombe J.F."/>
            <person name="Janssen P.H."/>
            <person name="Henrissat B."/>
            <person name="Coutinho P.M."/>
            <person name="Wu M."/>
            <person name="Xie G."/>
            <person name="Haft D.H."/>
            <person name="Sait M."/>
            <person name="Badger J."/>
            <person name="Barabote R.D."/>
            <person name="Bradley B."/>
            <person name="Brettin T.S."/>
            <person name="Brinkac L.M."/>
            <person name="Bruce D."/>
            <person name="Creasy T."/>
            <person name="Daugherty S.C."/>
            <person name="Davidsen T.M."/>
            <person name="DeBoy R.T."/>
            <person name="Detter J.C."/>
            <person name="Dodson R.J."/>
            <person name="Durkin A.S."/>
            <person name="Ganapathy A."/>
            <person name="Gwinn-Giglio M."/>
            <person name="Han C.S."/>
            <person name="Khouri H."/>
            <person name="Kiss H."/>
            <person name="Kothari S.P."/>
            <person name="Madupu R."/>
            <person name="Nelson K.E."/>
            <person name="Nelson W.C."/>
            <person name="Paulsen I."/>
            <person name="Penn K."/>
            <person name="Ren Q."/>
            <person name="Rosovitz M.J."/>
            <person name="Selengut J.D."/>
            <person name="Shrivastava S."/>
            <person name="Sullivan S.A."/>
            <person name="Tapia R."/>
            <person name="Thompson L.S."/>
            <person name="Watkins K.L."/>
            <person name="Yang Q."/>
            <person name="Yu C."/>
            <person name="Zafar N."/>
            <person name="Zhou L."/>
            <person name="Kuske C.R."/>
        </authorList>
    </citation>
    <scope>NUCLEOTIDE SEQUENCE [LARGE SCALE GENOMIC DNA]</scope>
    <source>
        <strain evidence="4 5">Ellin345</strain>
    </source>
</reference>
<gene>
    <name evidence="4" type="ordered locus">Acid345_4523</name>
</gene>
<dbReference type="Proteomes" id="UP000002432">
    <property type="component" value="Chromosome"/>
</dbReference>
<dbReference type="EC" id="2.7.7.65" evidence="1"/>
<dbReference type="FunFam" id="3.30.70.270:FF:000001">
    <property type="entry name" value="Diguanylate cyclase domain protein"/>
    <property type="match status" value="1"/>
</dbReference>
<dbReference type="SMART" id="SM00267">
    <property type="entry name" value="GGDEF"/>
    <property type="match status" value="1"/>
</dbReference>
<dbReference type="AlphaFoldDB" id="Q1IHX7"/>
<evidence type="ECO:0000259" key="3">
    <source>
        <dbReference type="PROSITE" id="PS50887"/>
    </source>
</evidence>
<dbReference type="Pfam" id="PF00990">
    <property type="entry name" value="GGDEF"/>
    <property type="match status" value="1"/>
</dbReference>
<dbReference type="GO" id="GO:0052621">
    <property type="term" value="F:diguanylate cyclase activity"/>
    <property type="evidence" value="ECO:0007669"/>
    <property type="project" value="UniProtKB-EC"/>
</dbReference>
<dbReference type="NCBIfam" id="TIGR00254">
    <property type="entry name" value="GGDEF"/>
    <property type="match status" value="1"/>
</dbReference>
<feature type="domain" description="GGDEF" evidence="3">
    <location>
        <begin position="360"/>
        <end position="491"/>
    </location>
</feature>
<organism evidence="4 5">
    <name type="scientific">Koribacter versatilis (strain Ellin345)</name>
    <dbReference type="NCBI Taxonomy" id="204669"/>
    <lineage>
        <taxon>Bacteria</taxon>
        <taxon>Pseudomonadati</taxon>
        <taxon>Acidobacteriota</taxon>
        <taxon>Terriglobia</taxon>
        <taxon>Terriglobales</taxon>
        <taxon>Candidatus Korobacteraceae</taxon>
        <taxon>Candidatus Korobacter</taxon>
    </lineage>
</organism>
<dbReference type="CDD" id="cd01949">
    <property type="entry name" value="GGDEF"/>
    <property type="match status" value="1"/>
</dbReference>
<sequence>MTPQQGMQKIAILYDASQAVLSTFQLDEVLNQILAIVRDYFHLEGASVLLFDKDRTVLRVRLSFGKQPSSMEVPLGKGLTGAAVHQKRPIYSPDVTKDKRYICAVESTRSELAIPLMVRDEVVGVLDCQSDQVDFFDTETEDLLTLFATQASIGISNAKIYSLEQKRALQMSAIGAIASKATASLKLEELLVQLCMAIATNLALDGISVLTCEPDGTLILRAQEGSLKPVIETSQALLPEGNPAERALSRKKPVVLHPDLDSRPVLYEGAGSELMLPLVSAGKPLGMIVMGARSDTGFPEEDMQTLVSVADICATAIQNAFYFQQVEALAYVDGLTGVYNRRFFERKITEELERAARYEGTLSVIMVDIDNFKKVNDEFGHLLGDEVLRTVAQIFAGALRKPDHCCRYGGEEFSIILPETSGPKALKVAEKLRGLIADYDFPGIPRRITISAGVADFPTCGTTRDDIVGAADNCLYLAKQSGRNCVMSPYNMNTPKLFT</sequence>
<dbReference type="InterPro" id="IPR003018">
    <property type="entry name" value="GAF"/>
</dbReference>
<evidence type="ECO:0000256" key="1">
    <source>
        <dbReference type="ARBA" id="ARBA00012528"/>
    </source>
</evidence>
<dbReference type="InterPro" id="IPR043128">
    <property type="entry name" value="Rev_trsase/Diguanyl_cyclase"/>
</dbReference>
<dbReference type="GO" id="GO:0005886">
    <property type="term" value="C:plasma membrane"/>
    <property type="evidence" value="ECO:0007669"/>
    <property type="project" value="TreeGrafter"/>
</dbReference>
<accession>Q1IHX7</accession>
<dbReference type="SMART" id="SM00065">
    <property type="entry name" value="GAF"/>
    <property type="match status" value="2"/>
</dbReference>
<evidence type="ECO:0000313" key="5">
    <source>
        <dbReference type="Proteomes" id="UP000002432"/>
    </source>
</evidence>
<dbReference type="Gene3D" id="3.30.450.40">
    <property type="match status" value="2"/>
</dbReference>
<dbReference type="SUPFAM" id="SSF55073">
    <property type="entry name" value="Nucleotide cyclase"/>
    <property type="match status" value="1"/>
</dbReference>
<dbReference type="SUPFAM" id="SSF55781">
    <property type="entry name" value="GAF domain-like"/>
    <property type="match status" value="2"/>
</dbReference>
<dbReference type="EnsemblBacteria" id="ABF43523">
    <property type="protein sequence ID" value="ABF43523"/>
    <property type="gene ID" value="Acid345_4523"/>
</dbReference>
<dbReference type="EMBL" id="CP000360">
    <property type="protein sequence ID" value="ABF43523.1"/>
    <property type="molecule type" value="Genomic_DNA"/>
</dbReference>
<dbReference type="eggNOG" id="COG3706">
    <property type="taxonomic scope" value="Bacteria"/>
</dbReference>
<dbReference type="eggNOG" id="COG2203">
    <property type="taxonomic scope" value="Bacteria"/>
</dbReference>
<dbReference type="PANTHER" id="PTHR45138">
    <property type="entry name" value="REGULATORY COMPONENTS OF SENSORY TRANSDUCTION SYSTEM"/>
    <property type="match status" value="1"/>
</dbReference>